<feature type="region of interest" description="Disordered" evidence="1">
    <location>
        <begin position="729"/>
        <end position="754"/>
    </location>
</feature>
<protein>
    <recommendedName>
        <fullName evidence="5">Serine-rich protein</fullName>
    </recommendedName>
</protein>
<feature type="compositionally biased region" description="Acidic residues" evidence="1">
    <location>
        <begin position="324"/>
        <end position="335"/>
    </location>
</feature>
<feature type="transmembrane region" description="Helical" evidence="2">
    <location>
        <begin position="968"/>
        <end position="988"/>
    </location>
</feature>
<feature type="compositionally biased region" description="Low complexity" evidence="1">
    <location>
        <begin position="660"/>
        <end position="677"/>
    </location>
</feature>
<feature type="compositionally biased region" description="Basic and acidic residues" evidence="1">
    <location>
        <begin position="40"/>
        <end position="49"/>
    </location>
</feature>
<feature type="compositionally biased region" description="Low complexity" evidence="1">
    <location>
        <begin position="70"/>
        <end position="101"/>
    </location>
</feature>
<evidence type="ECO:0000256" key="1">
    <source>
        <dbReference type="SAM" id="MobiDB-lite"/>
    </source>
</evidence>
<feature type="compositionally biased region" description="Low complexity" evidence="1">
    <location>
        <begin position="141"/>
        <end position="151"/>
    </location>
</feature>
<feature type="compositionally biased region" description="Polar residues" evidence="1">
    <location>
        <begin position="598"/>
        <end position="607"/>
    </location>
</feature>
<evidence type="ECO:0000313" key="4">
    <source>
        <dbReference type="Proteomes" id="UP001396898"/>
    </source>
</evidence>
<dbReference type="EMBL" id="JAQQWI010000022">
    <property type="protein sequence ID" value="KAK7996103.1"/>
    <property type="molecule type" value="Genomic_DNA"/>
</dbReference>
<feature type="compositionally biased region" description="Pro residues" evidence="1">
    <location>
        <begin position="390"/>
        <end position="400"/>
    </location>
</feature>
<feature type="compositionally biased region" description="Low complexity" evidence="1">
    <location>
        <begin position="28"/>
        <end position="37"/>
    </location>
</feature>
<feature type="compositionally biased region" description="Polar residues" evidence="1">
    <location>
        <begin position="219"/>
        <end position="236"/>
    </location>
</feature>
<feature type="compositionally biased region" description="Low complexity" evidence="1">
    <location>
        <begin position="357"/>
        <end position="374"/>
    </location>
</feature>
<comment type="caution">
    <text evidence="3">The sequence shown here is derived from an EMBL/GenBank/DDBJ whole genome shotgun (WGS) entry which is preliminary data.</text>
</comment>
<evidence type="ECO:0008006" key="5">
    <source>
        <dbReference type="Google" id="ProtNLM"/>
    </source>
</evidence>
<feature type="region of interest" description="Disordered" evidence="1">
    <location>
        <begin position="591"/>
        <end position="700"/>
    </location>
</feature>
<organism evidence="3 4">
    <name type="scientific">Apiospora marii</name>
    <dbReference type="NCBI Taxonomy" id="335849"/>
    <lineage>
        <taxon>Eukaryota</taxon>
        <taxon>Fungi</taxon>
        <taxon>Dikarya</taxon>
        <taxon>Ascomycota</taxon>
        <taxon>Pezizomycotina</taxon>
        <taxon>Sordariomycetes</taxon>
        <taxon>Xylariomycetidae</taxon>
        <taxon>Amphisphaeriales</taxon>
        <taxon>Apiosporaceae</taxon>
        <taxon>Apiospora</taxon>
    </lineage>
</organism>
<evidence type="ECO:0000256" key="2">
    <source>
        <dbReference type="SAM" id="Phobius"/>
    </source>
</evidence>
<name>A0ABR1R213_9PEZI</name>
<feature type="compositionally biased region" description="Basic residues" evidence="1">
    <location>
        <begin position="517"/>
        <end position="527"/>
    </location>
</feature>
<proteinExistence type="predicted"/>
<feature type="compositionally biased region" description="Low complexity" evidence="1">
    <location>
        <begin position="740"/>
        <end position="754"/>
    </location>
</feature>
<reference evidence="3 4" key="1">
    <citation type="submission" date="2023-01" db="EMBL/GenBank/DDBJ databases">
        <title>Analysis of 21 Apiospora genomes using comparative genomics revels a genus with tremendous synthesis potential of carbohydrate active enzymes and secondary metabolites.</title>
        <authorList>
            <person name="Sorensen T."/>
        </authorList>
    </citation>
    <scope>NUCLEOTIDE SEQUENCE [LARGE SCALE GENOMIC DNA]</scope>
    <source>
        <strain evidence="3 4">CBS 20057</strain>
    </source>
</reference>
<feature type="compositionally biased region" description="Low complexity" evidence="1">
    <location>
        <begin position="117"/>
        <end position="131"/>
    </location>
</feature>
<feature type="region of interest" description="Disordered" evidence="1">
    <location>
        <begin position="1"/>
        <end position="188"/>
    </location>
</feature>
<keyword evidence="4" id="KW-1185">Reference proteome</keyword>
<feature type="region of interest" description="Disordered" evidence="1">
    <location>
        <begin position="783"/>
        <end position="837"/>
    </location>
</feature>
<feature type="compositionally biased region" description="Polar residues" evidence="1">
    <location>
        <begin position="161"/>
        <end position="188"/>
    </location>
</feature>
<feature type="region of interest" description="Disordered" evidence="1">
    <location>
        <begin position="314"/>
        <end position="487"/>
    </location>
</feature>
<feature type="compositionally biased region" description="Polar residues" evidence="1">
    <location>
        <begin position="403"/>
        <end position="416"/>
    </location>
</feature>
<keyword evidence="2" id="KW-1133">Transmembrane helix</keyword>
<keyword evidence="2" id="KW-0812">Transmembrane</keyword>
<accession>A0ABR1R213</accession>
<feature type="transmembrane region" description="Helical" evidence="2">
    <location>
        <begin position="894"/>
        <end position="915"/>
    </location>
</feature>
<dbReference type="Proteomes" id="UP001396898">
    <property type="component" value="Unassembled WGS sequence"/>
</dbReference>
<gene>
    <name evidence="3" type="ORF">PG991_015570</name>
</gene>
<feature type="compositionally biased region" description="Pro residues" evidence="1">
    <location>
        <begin position="340"/>
        <end position="356"/>
    </location>
</feature>
<feature type="region of interest" description="Disordered" evidence="1">
    <location>
        <begin position="212"/>
        <end position="236"/>
    </location>
</feature>
<feature type="compositionally biased region" description="Polar residues" evidence="1">
    <location>
        <begin position="454"/>
        <end position="486"/>
    </location>
</feature>
<sequence length="994" mass="107123">MWITQDNHCVGLLNPRAGPAADDVPPTSSSSSSSQSQRRPLHERSKSDNNRPGIRIVPYSPPRISHGESEPPSSSQGTSSGAGAESSNFEYYSSSDQGSSSPTIREGRKGSLPFIIGTGSAQSSPTSSTASLVRAKGKGVSGSKLGSDLSGAPTPLHPVNSKPSYGSNSSRLNPPSDTSEPATPTQKFVRSKADRFINVHEDKTFSIVLKPTGIRQPRDQGSSSQATSFKSPPLSYASTLSSAHERISFDTTTVDHPSSPPSSVADVNLSPYTPYAPGFATYTPGSTKVNVPIEEEVDPITSSPNYRMVGGLRKVRKTASFQQSDDDDEDDDDDEGRQPQLPPLPEVPSSPPPLPSPLAEKPSFSSTSSGQTDSSLEEPNNFEILGRSSPPLPYSTPPLPYSENFQGTPSSSQANYQVIGGTPASSQANFQVIGESSPAQPFVSSPGPAFAETPASSQNYVVHGGPSSSTSLVTPSRQPRPQTSDDSLVLREKYSQESLVIPPLNPSKQTSRERLGYHKQKSSRSLRRANSFSSLSSIITEGSASIFFAQTANIIRLGAAPAITSFNPPQRAKQQHHSWAGPSSIIAQRPRMEAHPHQWSSQLSTVASEDEPSERASRALSSLSGPDPRMSMSQSHGSRHSRQMLSISSSLAFAEEPPIGSSRSIRGSTSGSDSRGSLVSPGITSPSSAYMRGGRDNDSQPIRMIRDVDEDGDGITDLHDLMHKNSSRFLSHKSSDRELYSSSSSGRPASRTGSFTSSIPVWARVYYGSGERRWLASAQSIRSYSDDSRPGSAQMPSGSPSVDPFPPNVFSPRRRPREVRPHNSRPASIEIDPVDAPDSPGFVPIPRRLRKMSSSIWSPHLQIDRRASRFSIWAPPSTTWSKDKGTLGRRNLQIVMFALGWVFPFAWMIAAVLPLPHKPLPQMTMADHHSTAELGGPIETPDIFSGRVDPAEDSNYQSARWWRNVNRFMCIVGLLIIGAVIALIIIGLRQNWGG</sequence>
<feature type="region of interest" description="Disordered" evidence="1">
    <location>
        <begin position="499"/>
        <end position="530"/>
    </location>
</feature>
<keyword evidence="2" id="KW-0472">Membrane</keyword>
<evidence type="ECO:0000313" key="3">
    <source>
        <dbReference type="EMBL" id="KAK7996103.1"/>
    </source>
</evidence>